<keyword evidence="2" id="KW-0472">Membrane</keyword>
<gene>
    <name evidence="3" type="ORF">GPM918_LOCUS32708</name>
    <name evidence="4" type="ORF">SRO942_LOCUS33381</name>
</gene>
<name>A0A815K7F4_9BILA</name>
<evidence type="ECO:0000313" key="3">
    <source>
        <dbReference type="EMBL" id="CAF1389082.1"/>
    </source>
</evidence>
<sequence length="223" mass="24997">CYQYVVDVVGFSSVWVMTLVTIIVGKLNLTPRLHIIHLKEVQPPFPLLEPPSVVPSAISLSHNTPTGTKPQTASLPKATAVSPRYPLQNESQAQLFPIGGRLCRMHVDVLNSLTESTSAIQEEENMETELDFSSSKESSEDEDDIVPELQTLRAAYLEADEKQRLLILSIIDPAKYTKEHLMKIFDCGRYKIDAARKYRVDFGACGDKPAEKIVRERLDQTKV</sequence>
<dbReference type="AlphaFoldDB" id="A0A815K7F4"/>
<feature type="compositionally biased region" description="Acidic residues" evidence="1">
    <location>
        <begin position="121"/>
        <end position="130"/>
    </location>
</feature>
<feature type="non-terminal residue" evidence="3">
    <location>
        <position position="1"/>
    </location>
</feature>
<evidence type="ECO:0000256" key="1">
    <source>
        <dbReference type="SAM" id="MobiDB-lite"/>
    </source>
</evidence>
<accession>A0A815K7F4</accession>
<keyword evidence="2" id="KW-1133">Transmembrane helix</keyword>
<dbReference type="EMBL" id="CAJOBC010082284">
    <property type="protein sequence ID" value="CAF4283827.1"/>
    <property type="molecule type" value="Genomic_DNA"/>
</dbReference>
<dbReference type="Proteomes" id="UP000663829">
    <property type="component" value="Unassembled WGS sequence"/>
</dbReference>
<dbReference type="Proteomes" id="UP000681722">
    <property type="component" value="Unassembled WGS sequence"/>
</dbReference>
<keyword evidence="2" id="KW-0812">Transmembrane</keyword>
<feature type="transmembrane region" description="Helical" evidence="2">
    <location>
        <begin position="12"/>
        <end position="29"/>
    </location>
</feature>
<comment type="caution">
    <text evidence="3">The sequence shown here is derived from an EMBL/GenBank/DDBJ whole genome shotgun (WGS) entry which is preliminary data.</text>
</comment>
<proteinExistence type="predicted"/>
<organism evidence="3 5">
    <name type="scientific">Didymodactylos carnosus</name>
    <dbReference type="NCBI Taxonomy" id="1234261"/>
    <lineage>
        <taxon>Eukaryota</taxon>
        <taxon>Metazoa</taxon>
        <taxon>Spiralia</taxon>
        <taxon>Gnathifera</taxon>
        <taxon>Rotifera</taxon>
        <taxon>Eurotatoria</taxon>
        <taxon>Bdelloidea</taxon>
        <taxon>Philodinida</taxon>
        <taxon>Philodinidae</taxon>
        <taxon>Didymodactylos</taxon>
    </lineage>
</organism>
<evidence type="ECO:0000313" key="5">
    <source>
        <dbReference type="Proteomes" id="UP000663829"/>
    </source>
</evidence>
<reference evidence="3" key="1">
    <citation type="submission" date="2021-02" db="EMBL/GenBank/DDBJ databases">
        <authorList>
            <person name="Nowell W R."/>
        </authorList>
    </citation>
    <scope>NUCLEOTIDE SEQUENCE</scope>
</reference>
<evidence type="ECO:0000313" key="4">
    <source>
        <dbReference type="EMBL" id="CAF4283827.1"/>
    </source>
</evidence>
<protein>
    <submittedName>
        <fullName evidence="3">Uncharacterized protein</fullName>
    </submittedName>
</protein>
<evidence type="ECO:0000256" key="2">
    <source>
        <dbReference type="SAM" id="Phobius"/>
    </source>
</evidence>
<feature type="region of interest" description="Disordered" evidence="1">
    <location>
        <begin position="118"/>
        <end position="143"/>
    </location>
</feature>
<keyword evidence="5" id="KW-1185">Reference proteome</keyword>
<dbReference type="EMBL" id="CAJNOQ010016877">
    <property type="protein sequence ID" value="CAF1389082.1"/>
    <property type="molecule type" value="Genomic_DNA"/>
</dbReference>